<name>A0A2U3MY15_9GAMM</name>
<dbReference type="Proteomes" id="UP000245974">
    <property type="component" value="Unassembled WGS sequence"/>
</dbReference>
<evidence type="ECO:0000313" key="2">
    <source>
        <dbReference type="EMBL" id="SPL70291.1"/>
    </source>
</evidence>
<keyword evidence="3" id="KW-1185">Reference proteome</keyword>
<dbReference type="RefSeq" id="WP_087553315.1">
    <property type="nucleotide sequence ID" value="NZ_OOGT01000051.1"/>
</dbReference>
<evidence type="ECO:0008006" key="4">
    <source>
        <dbReference type="Google" id="ProtNLM"/>
    </source>
</evidence>
<dbReference type="AlphaFoldDB" id="A0A2U3MY15"/>
<reference evidence="3" key="1">
    <citation type="submission" date="2018-03" db="EMBL/GenBank/DDBJ databases">
        <authorList>
            <person name="Blom J."/>
        </authorList>
    </citation>
    <scope>NUCLEOTIDE SEQUENCE [LARGE SCALE GENOMIC DNA]</scope>
    <source>
        <strain evidence="3">KPC-SM-21</strain>
    </source>
</reference>
<dbReference type="OrthoDB" id="6708564at2"/>
<dbReference type="InParanoid" id="A0A2U3MY15"/>
<dbReference type="PROSITE" id="PS51257">
    <property type="entry name" value="PROKAR_LIPOPROTEIN"/>
    <property type="match status" value="1"/>
</dbReference>
<organism evidence="2 3">
    <name type="scientific">Acinetobacter stercoris</name>
    <dbReference type="NCBI Taxonomy" id="2126983"/>
    <lineage>
        <taxon>Bacteria</taxon>
        <taxon>Pseudomonadati</taxon>
        <taxon>Pseudomonadota</taxon>
        <taxon>Gammaproteobacteria</taxon>
        <taxon>Moraxellales</taxon>
        <taxon>Moraxellaceae</taxon>
        <taxon>Acinetobacter</taxon>
    </lineage>
</organism>
<feature type="signal peptide" evidence="1">
    <location>
        <begin position="1"/>
        <end position="23"/>
    </location>
</feature>
<dbReference type="EMBL" id="OOGT01000051">
    <property type="protein sequence ID" value="SPL70291.1"/>
    <property type="molecule type" value="Genomic_DNA"/>
</dbReference>
<protein>
    <recommendedName>
        <fullName evidence="4">Lipoprotein</fullName>
    </recommendedName>
</protein>
<evidence type="ECO:0000313" key="3">
    <source>
        <dbReference type="Proteomes" id="UP000245974"/>
    </source>
</evidence>
<keyword evidence="1" id="KW-0732">Signal</keyword>
<feature type="chain" id="PRO_5015595602" description="Lipoprotein" evidence="1">
    <location>
        <begin position="24"/>
        <end position="123"/>
    </location>
</feature>
<sequence>MNNLMKTLGFTALLSLSALTLQGCSSGLEPDTFSVELNEMVYGTWNRPAVITIRSNIAEPIEVTNVTVNNGQCSYIGHDKRINFPLHFQMGQIARLRLEKCSFSNVVQVDIETTKGNASYQFN</sequence>
<gene>
    <name evidence="2" type="ORF">KPC_1469</name>
</gene>
<accession>A0A2U3MY15</accession>
<proteinExistence type="predicted"/>
<evidence type="ECO:0000256" key="1">
    <source>
        <dbReference type="SAM" id="SignalP"/>
    </source>
</evidence>